<evidence type="ECO:0000256" key="3">
    <source>
        <dbReference type="ARBA" id="ARBA00022630"/>
    </source>
</evidence>
<reference evidence="7 8" key="1">
    <citation type="submission" date="2020-02" db="EMBL/GenBank/DDBJ databases">
        <title>Genome sequence of Roseobacter ponti.</title>
        <authorList>
            <person name="Hollensteiner J."/>
            <person name="Schneider D."/>
            <person name="Poehlein A."/>
            <person name="Daniel R."/>
        </authorList>
    </citation>
    <scope>NUCLEOTIDE SEQUENCE [LARGE SCALE GENOMIC DNA]</scope>
    <source>
        <strain evidence="7 8">DSM 106830</strain>
    </source>
</reference>
<dbReference type="EMBL" id="CP048788">
    <property type="protein sequence ID" value="QJF51128.1"/>
    <property type="molecule type" value="Genomic_DNA"/>
</dbReference>
<dbReference type="GO" id="GO:0050660">
    <property type="term" value="F:flavin adenine dinucleotide binding"/>
    <property type="evidence" value="ECO:0007669"/>
    <property type="project" value="InterPro"/>
</dbReference>
<keyword evidence="7" id="KW-0560">Oxidoreductase</keyword>
<keyword evidence="8" id="KW-1185">Reference proteome</keyword>
<dbReference type="InterPro" id="IPR036188">
    <property type="entry name" value="FAD/NAD-bd_sf"/>
</dbReference>
<dbReference type="InterPro" id="IPR000172">
    <property type="entry name" value="GMC_OxRdtase_N"/>
</dbReference>
<proteinExistence type="inferred from homology"/>
<dbReference type="Proteomes" id="UP000503308">
    <property type="component" value="Chromosome"/>
</dbReference>
<protein>
    <submittedName>
        <fullName evidence="7">Choline dehydrogenase</fullName>
        <ecNumber evidence="7">1.1.99.1</ecNumber>
    </submittedName>
</protein>
<dbReference type="NCBIfam" id="NF002550">
    <property type="entry name" value="PRK02106.1"/>
    <property type="match status" value="1"/>
</dbReference>
<evidence type="ECO:0000256" key="4">
    <source>
        <dbReference type="ARBA" id="ARBA00022827"/>
    </source>
</evidence>
<dbReference type="KEGG" id="rpon:G3256_08135"/>
<dbReference type="InterPro" id="IPR007867">
    <property type="entry name" value="GMC_OxRtase_C"/>
</dbReference>
<name>A0A858ST65_9RHOB</name>
<organism evidence="7 8">
    <name type="scientific">Roseobacter ponti</name>
    <dbReference type="NCBI Taxonomy" id="1891787"/>
    <lineage>
        <taxon>Bacteria</taxon>
        <taxon>Pseudomonadati</taxon>
        <taxon>Pseudomonadota</taxon>
        <taxon>Alphaproteobacteria</taxon>
        <taxon>Rhodobacterales</taxon>
        <taxon>Roseobacteraceae</taxon>
        <taxon>Roseobacter</taxon>
    </lineage>
</organism>
<dbReference type="InterPro" id="IPR012132">
    <property type="entry name" value="GMC_OxRdtase"/>
</dbReference>
<dbReference type="Gene3D" id="3.30.560.10">
    <property type="entry name" value="Glucose Oxidase, domain 3"/>
    <property type="match status" value="1"/>
</dbReference>
<dbReference type="PANTHER" id="PTHR11552">
    <property type="entry name" value="GLUCOSE-METHANOL-CHOLINE GMC OXIDOREDUCTASE"/>
    <property type="match status" value="1"/>
</dbReference>
<dbReference type="PIRSF" id="PIRSF000137">
    <property type="entry name" value="Alcohol_oxidase"/>
    <property type="match status" value="1"/>
</dbReference>
<comment type="cofactor">
    <cofactor evidence="1 5">
        <name>FAD</name>
        <dbReference type="ChEBI" id="CHEBI:57692"/>
    </cofactor>
</comment>
<dbReference type="Gene3D" id="3.50.50.60">
    <property type="entry name" value="FAD/NAD(P)-binding domain"/>
    <property type="match status" value="1"/>
</dbReference>
<dbReference type="PROSITE" id="PS00624">
    <property type="entry name" value="GMC_OXRED_2"/>
    <property type="match status" value="1"/>
</dbReference>
<dbReference type="SUPFAM" id="SSF51905">
    <property type="entry name" value="FAD/NAD(P)-binding domain"/>
    <property type="match status" value="1"/>
</dbReference>
<dbReference type="Pfam" id="PF05199">
    <property type="entry name" value="GMC_oxred_C"/>
    <property type="match status" value="1"/>
</dbReference>
<dbReference type="SUPFAM" id="SSF54373">
    <property type="entry name" value="FAD-linked reductases, C-terminal domain"/>
    <property type="match status" value="1"/>
</dbReference>
<comment type="similarity">
    <text evidence="2">Belongs to the GMC oxidoreductase family.</text>
</comment>
<sequence>MAEYDFIIVGAGSAGCVLANRLSENGKYTVLLLEAGGSDLHPWIWMPIGYGKAFHHKRLNWRYQAEPDPALNNRRSYWPRGRVMGGSSSINAMVYIRGQPADFDDWEAMGNPGWGWNDVLPFFRRSETNDRGGDDLRGGSGPLHISTMDPFLHPMCQTFIAAGQENQWPHNPDFNGACQEGVGTYQNTARGGMRMSAARAYIGPAKRRPNLRIEKHAQATRVLFEGARATGVEYSRRGALRQAGARREVVLSAGAVNSPQLLQVSGVGPEAVLRAQGIKVLHNLPGVGRNLQDHLAVDFLYRSKVPTLNDQLHSWQGKLRQGMRYVLTRGGPLSLGVNQAGGFVKSRPDAARPNIQLYFSPVSYTKAPPGKRPLMNPDPFSGFLTGAQPTRPTSRGYLEISSPDPMAAPVIHPRYLSTELDVQEMLEGAWLLRKLAQSPSLAGVIEQETRPGADIGTDEDMLAYIRETAGTVFHPVSTCRMGPDVTCDVVDARLRVHGVSGLRVVDASVFPTVTSGNTNAPTIMVGEKGADLILSDHEEGGKHVHG</sequence>
<dbReference type="PANTHER" id="PTHR11552:SF147">
    <property type="entry name" value="CHOLINE DEHYDROGENASE, MITOCHONDRIAL"/>
    <property type="match status" value="1"/>
</dbReference>
<evidence type="ECO:0000313" key="7">
    <source>
        <dbReference type="EMBL" id="QJF51128.1"/>
    </source>
</evidence>
<feature type="binding site" evidence="5">
    <location>
        <position position="83"/>
    </location>
    <ligand>
        <name>FAD</name>
        <dbReference type="ChEBI" id="CHEBI:57692"/>
    </ligand>
</feature>
<feature type="binding site" evidence="5">
    <location>
        <begin position="91"/>
        <end position="94"/>
    </location>
    <ligand>
        <name>FAD</name>
        <dbReference type="ChEBI" id="CHEBI:57692"/>
    </ligand>
</feature>
<evidence type="ECO:0000256" key="1">
    <source>
        <dbReference type="ARBA" id="ARBA00001974"/>
    </source>
</evidence>
<evidence type="ECO:0000313" key="8">
    <source>
        <dbReference type="Proteomes" id="UP000503308"/>
    </source>
</evidence>
<dbReference type="EC" id="1.1.99.1" evidence="7"/>
<dbReference type="AlphaFoldDB" id="A0A858ST65"/>
<dbReference type="GO" id="GO:0008812">
    <property type="term" value="F:choline dehydrogenase activity"/>
    <property type="evidence" value="ECO:0007669"/>
    <property type="project" value="UniProtKB-EC"/>
</dbReference>
<gene>
    <name evidence="7" type="ORF">G3256_08135</name>
</gene>
<feature type="domain" description="Glucose-methanol-choline oxidoreductase N-terminal" evidence="6">
    <location>
        <begin position="254"/>
        <end position="268"/>
    </location>
</feature>
<dbReference type="Pfam" id="PF00732">
    <property type="entry name" value="GMC_oxred_N"/>
    <property type="match status" value="1"/>
</dbReference>
<dbReference type="RefSeq" id="WP_169640343.1">
    <property type="nucleotide sequence ID" value="NZ_CP048788.1"/>
</dbReference>
<accession>A0A858ST65</accession>
<keyword evidence="3" id="KW-0285">Flavoprotein</keyword>
<evidence type="ECO:0000259" key="6">
    <source>
        <dbReference type="PROSITE" id="PS00624"/>
    </source>
</evidence>
<evidence type="ECO:0000256" key="2">
    <source>
        <dbReference type="ARBA" id="ARBA00010790"/>
    </source>
</evidence>
<keyword evidence="4 5" id="KW-0274">FAD</keyword>
<evidence type="ECO:0000256" key="5">
    <source>
        <dbReference type="PIRSR" id="PIRSR000137-2"/>
    </source>
</evidence>